<feature type="domain" description="BRCT" evidence="15">
    <location>
        <begin position="310"/>
        <end position="390"/>
    </location>
</feature>
<dbReference type="GO" id="GO:0006281">
    <property type="term" value="P:DNA repair"/>
    <property type="evidence" value="ECO:0007669"/>
    <property type="project" value="InterPro"/>
</dbReference>
<evidence type="ECO:0000256" key="8">
    <source>
        <dbReference type="ARBA" id="ARBA00023125"/>
    </source>
</evidence>
<comment type="subunit">
    <text evidence="11">Large subunit of the RFC complex, an heteropentameric complex consisting of RFC1 and four small subunits RFC2, RFC3, RFC4 and RFC5; the RFC complex interacts with PCNA and the interaction involves RFC1.</text>
</comment>
<dbReference type="Gene3D" id="1.10.8.60">
    <property type="match status" value="1"/>
</dbReference>
<protein>
    <recommendedName>
        <fullName evidence="3 12">Replication factor C subunit 1</fullName>
    </recommendedName>
</protein>
<feature type="region of interest" description="Disordered" evidence="13">
    <location>
        <begin position="988"/>
        <end position="1023"/>
    </location>
</feature>
<dbReference type="GeneTree" id="ENSGT00730000111066"/>
<comment type="similarity">
    <text evidence="2 12">Belongs to the activator 1 large subunit family.</text>
</comment>
<dbReference type="InterPro" id="IPR013725">
    <property type="entry name" value="DNA_replication_fac_RFC1_C"/>
</dbReference>
<dbReference type="GO" id="GO:0061860">
    <property type="term" value="F:DNA clamp unloader activity"/>
    <property type="evidence" value="ECO:0007669"/>
    <property type="project" value="TreeGrafter"/>
</dbReference>
<dbReference type="InterPro" id="IPR036420">
    <property type="entry name" value="BRCT_dom_sf"/>
</dbReference>
<evidence type="ECO:0000256" key="7">
    <source>
        <dbReference type="ARBA" id="ARBA00022840"/>
    </source>
</evidence>
<keyword evidence="6 12" id="KW-0547">Nucleotide-binding</keyword>
<dbReference type="Gene3D" id="3.40.50.300">
    <property type="entry name" value="P-loop containing nucleotide triphosphate hydrolases"/>
    <property type="match status" value="1"/>
</dbReference>
<feature type="compositionally biased region" description="Polar residues" evidence="13">
    <location>
        <begin position="120"/>
        <end position="136"/>
    </location>
</feature>
<dbReference type="FunFam" id="1.20.272.10:FF:000005">
    <property type="entry name" value="Replication factor C subunit 1"/>
    <property type="match status" value="1"/>
</dbReference>
<keyword evidence="14" id="KW-0812">Transmembrane</keyword>
<dbReference type="FunFam" id="3.40.50.10190:FF:000001">
    <property type="entry name" value="Replication factor C subunit 1"/>
    <property type="match status" value="1"/>
</dbReference>
<dbReference type="CDD" id="cd18140">
    <property type="entry name" value="HLD_clamp_RFC"/>
    <property type="match status" value="1"/>
</dbReference>
<reference evidence="16" key="1">
    <citation type="submission" date="2021-04" db="EMBL/GenBank/DDBJ databases">
        <authorList>
            <consortium name="Wellcome Sanger Institute Data Sharing"/>
        </authorList>
    </citation>
    <scope>NUCLEOTIDE SEQUENCE [LARGE SCALE GENOMIC DNA]</scope>
</reference>
<dbReference type="Pfam" id="PF25361">
    <property type="entry name" value="AAA_lid_RFC1"/>
    <property type="match status" value="1"/>
</dbReference>
<sequence length="1123" mass="123882">MDIRRFFQPTIAKPAVQKPASNGNIKTEEKKTRKKNPLSSDEEVKKKKETAKVKSSKSEEKRKDSEKKRKKHAVIESDSEDEEVKKSKKSPKAKQKMNKTEPPPKKDPVQYVSETDSDSDNFQTLKKASKPKQNGTAKPKSDAARAGAKESLKSPVRQTSTQGKTAVKSPVTPKTAPPPQPKQTPTSVLDYFGSTTIQRSDKKLVASTKRKAPTQDTDDLSDEQIARALQMDEEMELEKQVHEDEEFARTLAMLDDEPQAKKVIKNKTTTKSTSTSPDDAEKKKVNTSAYRNYLNRDGPRALGSKEIPQGQENCLEGCVFVVTGVLESMERDDVKSLIERYGGKVTVSISKKTTYLVQGRDSGVSKLEKAESFGTTILDEDGLLELIRTKPGKKSKYEIAAEAESKASKTRTPPSKTSRSTPRSQKISPSKGNSRSPHTPSPSKTGLAQGHAARTKNGGTPPGRGSGHTARRGLGLSSSSSSSASAASSQTPSSESLLWVDKYRPLSLKTVIGQQGDQSCANKLLRWLQNWYKHHSGGASKPAATRFGKFGGGKDDGSGFKAALLSGPPGVGKTTTAALVCEELGFSYVEMNASCTRSKNSLKEVIAESLNNTSIENFYKGDFTFVSPCFLSAIHFNLHQPSEMIGLIRNTKIPIICMCNDRNHMKIRSLANYCFDLRFQRPRVEQIKGAMMSIAYKEGIKIPPPALNEIILASNQDVRQVIHNLSMWSSKDKVMTYDQCKSDANKARKDMKMGPFDVCRKVFAAGEETANMSLIDKSDLFFHDYSLAPLFVQENYPHVRPRAAGGDLKSHLVLLSKTADSISDGDLVDRQIRSRQNWSLLPTQAIYASVLPGELMRGYMSHFPTFPSWLGKYSSTTKHSRIVQELASHMGLKTMSSRQAVNLDYLHYLRQALLNPLQRHGAEGAAQAVKLLDDYQLIKEDVDSIMEISVWGGQPDPYSKLDSKVKAAFTRTYNKDVHLTPYSLQVVSKGRRGGGGGGGGGESELGGEEVDNEAQQSEEEGDGLKTDAMIKVRALKCANPLHILLSYLSVFLNVVCVFFCAAKEGQSHQGVKEREEGRFWEGEGEGQRKGQRQGREMTDDHRRRTNCRLSPPQTLMSFSATIL</sequence>
<feature type="compositionally biased region" description="Basic and acidic residues" evidence="13">
    <location>
        <begin position="395"/>
        <end position="407"/>
    </location>
</feature>
<feature type="compositionally biased region" description="Low complexity" evidence="13">
    <location>
        <begin position="477"/>
        <end position="495"/>
    </location>
</feature>
<dbReference type="FunFam" id="1.10.8.60:FF:000021">
    <property type="entry name" value="Replication factor C subunit 1"/>
    <property type="match status" value="1"/>
</dbReference>
<dbReference type="Pfam" id="PF00004">
    <property type="entry name" value="AAA"/>
    <property type="match status" value="1"/>
</dbReference>
<feature type="compositionally biased region" description="Basic and acidic residues" evidence="13">
    <location>
        <begin position="139"/>
        <end position="152"/>
    </location>
</feature>
<feature type="compositionally biased region" description="Low complexity" evidence="13">
    <location>
        <begin position="410"/>
        <end position="424"/>
    </location>
</feature>
<name>A0A671TI29_SPAAU</name>
<evidence type="ECO:0000256" key="3">
    <source>
        <dbReference type="ARBA" id="ARBA00020401"/>
    </source>
</evidence>
<organism evidence="16 17">
    <name type="scientific">Sparus aurata</name>
    <name type="common">Gilthead sea bream</name>
    <dbReference type="NCBI Taxonomy" id="8175"/>
    <lineage>
        <taxon>Eukaryota</taxon>
        <taxon>Metazoa</taxon>
        <taxon>Chordata</taxon>
        <taxon>Craniata</taxon>
        <taxon>Vertebrata</taxon>
        <taxon>Euteleostomi</taxon>
        <taxon>Actinopterygii</taxon>
        <taxon>Neopterygii</taxon>
        <taxon>Teleostei</taxon>
        <taxon>Neoteleostei</taxon>
        <taxon>Acanthomorphata</taxon>
        <taxon>Eupercaria</taxon>
        <taxon>Spariformes</taxon>
        <taxon>Sparidae</taxon>
        <taxon>Sparus</taxon>
    </lineage>
</organism>
<reference evidence="16" key="2">
    <citation type="submission" date="2025-08" db="UniProtKB">
        <authorList>
            <consortium name="Ensembl"/>
        </authorList>
    </citation>
    <scope>IDENTIFICATION</scope>
</reference>
<dbReference type="GO" id="GO:0005524">
    <property type="term" value="F:ATP binding"/>
    <property type="evidence" value="ECO:0007669"/>
    <property type="project" value="UniProtKB-UniRule"/>
</dbReference>
<reference evidence="16" key="3">
    <citation type="submission" date="2025-09" db="UniProtKB">
        <authorList>
            <consortium name="Ensembl"/>
        </authorList>
    </citation>
    <scope>IDENTIFICATION</scope>
</reference>
<feature type="compositionally biased region" description="Basic and acidic residues" evidence="13">
    <location>
        <begin position="42"/>
        <end position="67"/>
    </location>
</feature>
<feature type="region of interest" description="Disordered" evidence="13">
    <location>
        <begin position="394"/>
        <end position="495"/>
    </location>
</feature>
<evidence type="ECO:0000313" key="17">
    <source>
        <dbReference type="Proteomes" id="UP000472265"/>
    </source>
</evidence>
<feature type="region of interest" description="Disordered" evidence="13">
    <location>
        <begin position="253"/>
        <end position="289"/>
    </location>
</feature>
<dbReference type="Pfam" id="PF08519">
    <property type="entry name" value="RFC1"/>
    <property type="match status" value="1"/>
</dbReference>
<dbReference type="AlphaFoldDB" id="A0A671TI29"/>
<dbReference type="PROSITE" id="PS50172">
    <property type="entry name" value="BRCT"/>
    <property type="match status" value="1"/>
</dbReference>
<dbReference type="InterPro" id="IPR047854">
    <property type="entry name" value="RFC_lid"/>
</dbReference>
<keyword evidence="7 12" id="KW-0067">ATP-binding</keyword>
<feature type="compositionally biased region" description="Basic and acidic residues" evidence="13">
    <location>
        <begin position="1073"/>
        <end position="1102"/>
    </location>
</feature>
<dbReference type="InterPro" id="IPR027417">
    <property type="entry name" value="P-loop_NTPase"/>
</dbReference>
<feature type="compositionally biased region" description="Polar residues" evidence="13">
    <location>
        <begin position="425"/>
        <end position="446"/>
    </location>
</feature>
<evidence type="ECO:0000313" key="16">
    <source>
        <dbReference type="Ensembl" id="ENSSAUP00010000567.1"/>
    </source>
</evidence>
<evidence type="ECO:0000256" key="2">
    <source>
        <dbReference type="ARBA" id="ARBA00006116"/>
    </source>
</evidence>
<dbReference type="SUPFAM" id="SSF52113">
    <property type="entry name" value="BRCT domain"/>
    <property type="match status" value="1"/>
</dbReference>
<evidence type="ECO:0000256" key="10">
    <source>
        <dbReference type="ARBA" id="ARBA00054501"/>
    </source>
</evidence>
<dbReference type="InterPro" id="IPR012178">
    <property type="entry name" value="RFC1"/>
</dbReference>
<dbReference type="Gene3D" id="3.40.50.10190">
    <property type="entry name" value="BRCT domain"/>
    <property type="match status" value="1"/>
</dbReference>
<proteinExistence type="inferred from homology"/>
<feature type="transmembrane region" description="Helical" evidence="14">
    <location>
        <begin position="1041"/>
        <end position="1062"/>
    </location>
</feature>
<keyword evidence="17" id="KW-1185">Reference proteome</keyword>
<dbReference type="FunFam" id="3.40.50.300:FF:000395">
    <property type="entry name" value="Replication factor C subunit 1"/>
    <property type="match status" value="1"/>
</dbReference>
<feature type="compositionally biased region" description="Low complexity" evidence="13">
    <location>
        <begin position="266"/>
        <end position="276"/>
    </location>
</feature>
<dbReference type="InterPro" id="IPR008921">
    <property type="entry name" value="DNA_pol3_clamp-load_cplx_C"/>
</dbReference>
<keyword evidence="4" id="KW-0597">Phosphoprotein</keyword>
<dbReference type="GO" id="GO:0005663">
    <property type="term" value="C:DNA replication factor C complex"/>
    <property type="evidence" value="ECO:0007669"/>
    <property type="project" value="InterPro"/>
</dbReference>
<accession>A0A671TI29</accession>
<gene>
    <name evidence="16" type="primary">RFC1</name>
    <name evidence="16" type="synonym">rfc1</name>
</gene>
<dbReference type="InterPro" id="IPR001357">
    <property type="entry name" value="BRCT_dom"/>
</dbReference>
<evidence type="ECO:0000259" key="15">
    <source>
        <dbReference type="PROSITE" id="PS50172"/>
    </source>
</evidence>
<feature type="compositionally biased region" description="Gly residues" evidence="13">
    <location>
        <begin position="993"/>
        <end position="1004"/>
    </location>
</feature>
<evidence type="ECO:0000256" key="13">
    <source>
        <dbReference type="SAM" id="MobiDB-lite"/>
    </source>
</evidence>
<dbReference type="PANTHER" id="PTHR23389">
    <property type="entry name" value="CHROMOSOME TRANSMISSION FIDELITY FACTOR 18"/>
    <property type="match status" value="1"/>
</dbReference>
<comment type="subcellular location">
    <subcellularLocation>
        <location evidence="1 12">Nucleus</location>
    </subcellularLocation>
</comment>
<dbReference type="GO" id="GO:0016887">
    <property type="term" value="F:ATP hydrolysis activity"/>
    <property type="evidence" value="ECO:0007669"/>
    <property type="project" value="InterPro"/>
</dbReference>
<dbReference type="SUPFAM" id="SSF48019">
    <property type="entry name" value="post-AAA+ oligomerization domain-like"/>
    <property type="match status" value="1"/>
</dbReference>
<dbReference type="InterPro" id="IPR003959">
    <property type="entry name" value="ATPase_AAA_core"/>
</dbReference>
<dbReference type="PANTHER" id="PTHR23389:SF6">
    <property type="entry name" value="REPLICATION FACTOR C SUBUNIT 1"/>
    <property type="match status" value="1"/>
</dbReference>
<comment type="function">
    <text evidence="10">Subunit of the replication factor C (RFC) complex which acts during elongation of primed DNA templates by DNA polymerases delta and epsilon, and is necessary for ATP-dependent loading of proliferating cell nuclear antigen (PCNA) onto primed DNA. This subunit binds to the primer-template junction. Binds the PO-B transcription element as well as other GA rich DNA sequences. Can bind single- or double-stranded DNA.</text>
</comment>
<dbReference type="GO" id="GO:0003677">
    <property type="term" value="F:DNA binding"/>
    <property type="evidence" value="ECO:0007669"/>
    <property type="project" value="UniProtKB-KW"/>
</dbReference>
<feature type="region of interest" description="Disordered" evidence="13">
    <location>
        <begin position="1"/>
        <end position="222"/>
    </location>
</feature>
<evidence type="ECO:0000256" key="14">
    <source>
        <dbReference type="SAM" id="Phobius"/>
    </source>
</evidence>
<evidence type="ECO:0000256" key="5">
    <source>
        <dbReference type="ARBA" id="ARBA00022705"/>
    </source>
</evidence>
<evidence type="ECO:0000256" key="9">
    <source>
        <dbReference type="ARBA" id="ARBA00023242"/>
    </source>
</evidence>
<dbReference type="GO" id="GO:0005634">
    <property type="term" value="C:nucleus"/>
    <property type="evidence" value="ECO:0007669"/>
    <property type="project" value="UniProtKB-SubCell"/>
</dbReference>
<feature type="compositionally biased region" description="Basic and acidic residues" evidence="13">
    <location>
        <begin position="98"/>
        <end position="108"/>
    </location>
</feature>
<dbReference type="GO" id="GO:0003689">
    <property type="term" value="F:DNA clamp loader activity"/>
    <property type="evidence" value="ECO:0007669"/>
    <property type="project" value="UniProtKB-UniRule"/>
</dbReference>
<evidence type="ECO:0000256" key="11">
    <source>
        <dbReference type="ARBA" id="ARBA00064311"/>
    </source>
</evidence>
<dbReference type="Gene3D" id="1.20.272.10">
    <property type="match status" value="1"/>
</dbReference>
<dbReference type="CDD" id="cd17752">
    <property type="entry name" value="BRCT_RFC1"/>
    <property type="match status" value="1"/>
</dbReference>
<keyword evidence="5 12" id="KW-0235">DNA replication</keyword>
<dbReference type="PIRSF" id="PIRSF036578">
    <property type="entry name" value="RFC1"/>
    <property type="match status" value="1"/>
</dbReference>
<dbReference type="CDD" id="cd00009">
    <property type="entry name" value="AAA"/>
    <property type="match status" value="1"/>
</dbReference>
<feature type="compositionally biased region" description="Basic residues" evidence="13">
    <location>
        <begin position="86"/>
        <end position="97"/>
    </location>
</feature>
<dbReference type="SMART" id="SM00292">
    <property type="entry name" value="BRCT"/>
    <property type="match status" value="1"/>
</dbReference>
<evidence type="ECO:0000256" key="1">
    <source>
        <dbReference type="ARBA" id="ARBA00004123"/>
    </source>
</evidence>
<evidence type="ECO:0000256" key="4">
    <source>
        <dbReference type="ARBA" id="ARBA00022553"/>
    </source>
</evidence>
<dbReference type="GO" id="GO:0006260">
    <property type="term" value="P:DNA replication"/>
    <property type="evidence" value="ECO:0007669"/>
    <property type="project" value="UniProtKB-KW"/>
</dbReference>
<feature type="region of interest" description="Disordered" evidence="13">
    <location>
        <begin position="1073"/>
        <end position="1106"/>
    </location>
</feature>
<dbReference type="SUPFAM" id="SSF52540">
    <property type="entry name" value="P-loop containing nucleoside triphosphate hydrolases"/>
    <property type="match status" value="1"/>
</dbReference>
<keyword evidence="9 12" id="KW-0539">Nucleus</keyword>
<feature type="compositionally biased region" description="Acidic residues" evidence="13">
    <location>
        <begin position="1005"/>
        <end position="1021"/>
    </location>
</feature>
<evidence type="ECO:0000256" key="12">
    <source>
        <dbReference type="PIRNR" id="PIRNR036578"/>
    </source>
</evidence>
<evidence type="ECO:0000256" key="6">
    <source>
        <dbReference type="ARBA" id="ARBA00022741"/>
    </source>
</evidence>
<keyword evidence="14" id="KW-1133">Transmembrane helix</keyword>
<keyword evidence="8" id="KW-0238">DNA-binding</keyword>
<dbReference type="Proteomes" id="UP000472265">
    <property type="component" value="Chromosome 1"/>
</dbReference>
<dbReference type="Pfam" id="PF00533">
    <property type="entry name" value="BRCT"/>
    <property type="match status" value="1"/>
</dbReference>
<keyword evidence="14" id="KW-0472">Membrane</keyword>
<dbReference type="Ensembl" id="ENSSAUT00010000606.1">
    <property type="protein sequence ID" value="ENSSAUP00010000567.1"/>
    <property type="gene ID" value="ENSSAUG00010000312.1"/>
</dbReference>